<gene>
    <name evidence="1" type="ORF">SDC9_189711</name>
</gene>
<name>A0A645HSX3_9ZZZZ</name>
<proteinExistence type="predicted"/>
<organism evidence="1">
    <name type="scientific">bioreactor metagenome</name>
    <dbReference type="NCBI Taxonomy" id="1076179"/>
    <lineage>
        <taxon>unclassified sequences</taxon>
        <taxon>metagenomes</taxon>
        <taxon>ecological metagenomes</taxon>
    </lineage>
</organism>
<reference evidence="1" key="1">
    <citation type="submission" date="2019-08" db="EMBL/GenBank/DDBJ databases">
        <authorList>
            <person name="Kucharzyk K."/>
            <person name="Murdoch R.W."/>
            <person name="Higgins S."/>
            <person name="Loffler F."/>
        </authorList>
    </citation>
    <scope>NUCLEOTIDE SEQUENCE</scope>
</reference>
<comment type="caution">
    <text evidence="1">The sequence shown here is derived from an EMBL/GenBank/DDBJ whole genome shotgun (WGS) entry which is preliminary data.</text>
</comment>
<protein>
    <submittedName>
        <fullName evidence="1">Uncharacterized protein</fullName>
    </submittedName>
</protein>
<accession>A0A645HSX3</accession>
<dbReference type="AlphaFoldDB" id="A0A645HSX3"/>
<dbReference type="EMBL" id="VSSQ01099692">
    <property type="protein sequence ID" value="MPN42155.1"/>
    <property type="molecule type" value="Genomic_DNA"/>
</dbReference>
<evidence type="ECO:0000313" key="1">
    <source>
        <dbReference type="EMBL" id="MPN42155.1"/>
    </source>
</evidence>
<sequence>MHELFNTPSQDHHIIPAERLQIARHGNRLLALRFADGPHAVISISKQGVDVKLVIPHQGPLKESAVPIRIAFKHENADLLINNVEVGNRTVVGGVHFVI</sequence>